<keyword evidence="3 6" id="KW-1133">Transmembrane helix</keyword>
<dbReference type="AlphaFoldDB" id="A0A9N8DTL3"/>
<feature type="transmembrane region" description="Helical" evidence="6">
    <location>
        <begin position="82"/>
        <end position="101"/>
    </location>
</feature>
<feature type="transmembrane region" description="Helical" evidence="6">
    <location>
        <begin position="113"/>
        <end position="139"/>
    </location>
</feature>
<keyword evidence="9" id="KW-1185">Reference proteome</keyword>
<feature type="transmembrane region" description="Helical" evidence="6">
    <location>
        <begin position="184"/>
        <end position="203"/>
    </location>
</feature>
<feature type="transmembrane region" description="Helical" evidence="6">
    <location>
        <begin position="405"/>
        <end position="423"/>
    </location>
</feature>
<evidence type="ECO:0000259" key="7">
    <source>
        <dbReference type="Pfam" id="PF06813"/>
    </source>
</evidence>
<dbReference type="SUPFAM" id="SSF103473">
    <property type="entry name" value="MFS general substrate transporter"/>
    <property type="match status" value="1"/>
</dbReference>
<sequence>MKPYHHHHGDIPPSNIPLLTCALLAALTTGGPTYAFGLYSSELKEMLQLSQSQLDTLSSANFCAGLLTWIPGLLVDRYGVKFSLILGGGLGATFMTAYWAVARQLIPVSHHTILPTLCLLGVLIFMTNGLVIGSIFKLIVATCAPHTKGSAVGAAKGYVGLGSGVYACLFRALKTPLVSDLDFLPLAAILAVVAGSLPAMMLLPNKAELDHILDTTPRIHLDQTTAQHLRFLYVGLIGLASIVVGTTLASLGEDSYHDEEEDAEFQTATAHPQYGRALLVITAWIGPILGLLILPPKSRWLHDNHYEEISHEEVQDIRDIVASIVEYGSTDQDDDEEEDEQQPFNWKPLSKSSSSPALAYGAEITQSVQIKSDAPEGMLGAKIRRSECIPVPNFTLREMLQTTPAWLFLWIAIIRVGGGTMVTNNMGQMVESLHLIPMHTTTPASLALFSVAQAASRVITGAVSDSALSWNIAWQYTTKSGDQYELQGIPRPAFLMVASLAGVLAHVFLSLTTTRNFFLLGVCFSGAAFGMIWPLMVLIVGEVFGTANMGANYMLYDGISSAFGTLLLSKFVTQDVYERHIESEGSRTCFGQQCFFGAHIIIAILSFTCVLASYWFYIATRHAYARRREPESP</sequence>
<evidence type="ECO:0000256" key="5">
    <source>
        <dbReference type="SAM" id="MobiDB-lite"/>
    </source>
</evidence>
<keyword evidence="2 6" id="KW-0812">Transmembrane</keyword>
<feature type="transmembrane region" description="Helical" evidence="6">
    <location>
        <begin position="274"/>
        <end position="294"/>
    </location>
</feature>
<name>A0A9N8DTL3_9STRA</name>
<evidence type="ECO:0000256" key="2">
    <source>
        <dbReference type="ARBA" id="ARBA00022692"/>
    </source>
</evidence>
<gene>
    <name evidence="8" type="ORF">SEMRO_269_G104100.1</name>
</gene>
<proteinExistence type="predicted"/>
<accession>A0A9N8DTL3</accession>
<dbReference type="Proteomes" id="UP001153069">
    <property type="component" value="Unassembled WGS sequence"/>
</dbReference>
<comment type="subcellular location">
    <subcellularLocation>
        <location evidence="1">Membrane</location>
        <topology evidence="1">Multi-pass membrane protein</topology>
    </subcellularLocation>
</comment>
<feature type="region of interest" description="Disordered" evidence="5">
    <location>
        <begin position="329"/>
        <end position="353"/>
    </location>
</feature>
<dbReference type="EMBL" id="CAICTM010000268">
    <property type="protein sequence ID" value="CAB9506521.1"/>
    <property type="molecule type" value="Genomic_DNA"/>
</dbReference>
<feature type="compositionally biased region" description="Acidic residues" evidence="5">
    <location>
        <begin position="331"/>
        <end position="341"/>
    </location>
</feature>
<organism evidence="8 9">
    <name type="scientific">Seminavis robusta</name>
    <dbReference type="NCBI Taxonomy" id="568900"/>
    <lineage>
        <taxon>Eukaryota</taxon>
        <taxon>Sar</taxon>
        <taxon>Stramenopiles</taxon>
        <taxon>Ochrophyta</taxon>
        <taxon>Bacillariophyta</taxon>
        <taxon>Bacillariophyceae</taxon>
        <taxon>Bacillariophycidae</taxon>
        <taxon>Naviculales</taxon>
        <taxon>Naviculaceae</taxon>
        <taxon>Seminavis</taxon>
    </lineage>
</organism>
<evidence type="ECO:0000313" key="8">
    <source>
        <dbReference type="EMBL" id="CAB9506521.1"/>
    </source>
</evidence>
<feature type="transmembrane region" description="Helical" evidence="6">
    <location>
        <begin position="59"/>
        <end position="75"/>
    </location>
</feature>
<dbReference type="PANTHER" id="PTHR21576">
    <property type="entry name" value="UNCHARACTERIZED NODULIN-LIKE PROTEIN"/>
    <property type="match status" value="1"/>
</dbReference>
<reference evidence="8" key="1">
    <citation type="submission" date="2020-06" db="EMBL/GenBank/DDBJ databases">
        <authorList>
            <consortium name="Plant Systems Biology data submission"/>
        </authorList>
    </citation>
    <scope>NUCLEOTIDE SEQUENCE</scope>
    <source>
        <strain evidence="8">D6</strain>
    </source>
</reference>
<feature type="transmembrane region" description="Helical" evidence="6">
    <location>
        <begin position="231"/>
        <end position="251"/>
    </location>
</feature>
<feature type="transmembrane region" description="Helical" evidence="6">
    <location>
        <begin position="518"/>
        <end position="541"/>
    </location>
</feature>
<dbReference type="Pfam" id="PF06813">
    <property type="entry name" value="Nodulin-like"/>
    <property type="match status" value="1"/>
</dbReference>
<evidence type="ECO:0000256" key="6">
    <source>
        <dbReference type="SAM" id="Phobius"/>
    </source>
</evidence>
<feature type="domain" description="Nodulin-like" evidence="7">
    <location>
        <begin position="26"/>
        <end position="207"/>
    </location>
</feature>
<protein>
    <submittedName>
        <fullName evidence="8">Nodulin-like</fullName>
    </submittedName>
</protein>
<feature type="transmembrane region" description="Helical" evidence="6">
    <location>
        <begin position="151"/>
        <end position="172"/>
    </location>
</feature>
<dbReference type="InterPro" id="IPR010658">
    <property type="entry name" value="Nodulin-like"/>
</dbReference>
<dbReference type="OrthoDB" id="410267at2759"/>
<dbReference type="InterPro" id="IPR036259">
    <property type="entry name" value="MFS_trans_sf"/>
</dbReference>
<evidence type="ECO:0000256" key="3">
    <source>
        <dbReference type="ARBA" id="ARBA00022989"/>
    </source>
</evidence>
<dbReference type="Gene3D" id="1.20.1250.20">
    <property type="entry name" value="MFS general substrate transporter like domains"/>
    <property type="match status" value="2"/>
</dbReference>
<dbReference type="PANTHER" id="PTHR21576:SF158">
    <property type="entry name" value="RIBOSOMAL RNA-PROCESSING PROTEIN 12-LIKE CONSERVED DOMAIN-CONTAINING PROTEIN"/>
    <property type="match status" value="1"/>
</dbReference>
<evidence type="ECO:0000256" key="1">
    <source>
        <dbReference type="ARBA" id="ARBA00004141"/>
    </source>
</evidence>
<evidence type="ECO:0000313" key="9">
    <source>
        <dbReference type="Proteomes" id="UP001153069"/>
    </source>
</evidence>
<comment type="caution">
    <text evidence="8">The sequence shown here is derived from an EMBL/GenBank/DDBJ whole genome shotgun (WGS) entry which is preliminary data.</text>
</comment>
<feature type="transmembrane region" description="Helical" evidence="6">
    <location>
        <begin position="594"/>
        <end position="617"/>
    </location>
</feature>
<evidence type="ECO:0000256" key="4">
    <source>
        <dbReference type="ARBA" id="ARBA00023136"/>
    </source>
</evidence>
<keyword evidence="4 6" id="KW-0472">Membrane</keyword>
<dbReference type="GO" id="GO:0016020">
    <property type="term" value="C:membrane"/>
    <property type="evidence" value="ECO:0007669"/>
    <property type="project" value="UniProtKB-SubCell"/>
</dbReference>
<feature type="transmembrane region" description="Helical" evidence="6">
    <location>
        <begin position="493"/>
        <end position="511"/>
    </location>
</feature>